<dbReference type="Gene3D" id="3.40.50.410">
    <property type="entry name" value="von Willebrand factor, type A domain"/>
    <property type="match status" value="1"/>
</dbReference>
<proteinExistence type="predicted"/>
<organism evidence="5 6">
    <name type="scientific">candidate division KSB3 bacterium</name>
    <dbReference type="NCBI Taxonomy" id="2044937"/>
    <lineage>
        <taxon>Bacteria</taxon>
        <taxon>candidate division KSB3</taxon>
    </lineage>
</organism>
<dbReference type="PROSITE" id="PS50234">
    <property type="entry name" value="VWFA"/>
    <property type="match status" value="1"/>
</dbReference>
<dbReference type="SUPFAM" id="SSF53300">
    <property type="entry name" value="vWA-like"/>
    <property type="match status" value="1"/>
</dbReference>
<dbReference type="Proteomes" id="UP000230821">
    <property type="component" value="Unassembled WGS sequence"/>
</dbReference>
<comment type="caution">
    <text evidence="5">The sequence shown here is derived from an EMBL/GenBank/DDBJ whole genome shotgun (WGS) entry which is preliminary data.</text>
</comment>
<keyword evidence="3" id="KW-0472">Membrane</keyword>
<feature type="coiled-coil region" evidence="1">
    <location>
        <begin position="372"/>
        <end position="422"/>
    </location>
</feature>
<sequence length="477" mass="52356">MKREQMREFVIVGFFMIGFAVVAGSFYMDQQGVAVPQHQPDVFSEGDGPIQLSAHLVQDKIFTGGDGTVSLSLTMHADDVFVDDAAVKQHVDMVIVLDQSGSMRGQKIQYAREAIQGLISDLSEGDRFALVGYSDGVWKYSPLTEISKRTRQNFQSIVSHIQPGGNTNLGGGLQEGIQTLLQASERGNIQKVVLISDGLANRGIVEPNALGNMASIAVENEFAISTVGVGQDFNEHVMTAIADRGAGNYYYLANPQTFAAVFQKEFSNSRTVAAHGVEIRIPLPQEASVISASGYPISVKNNQAIINPGDVLAGQSRTIFLTLQLPVHKEQNYALSGVHLQYHSQGMVYTAALSQALEIACVNDPNEVIASIDQAVWEKKVLQEDFNTLREQVAENVKKGKKDEALQQIEEYYKQNQTLNDKVGSSRVSSHLNEGLDELRDVVEETFSGSEPEVAEQQKANAKELQFKSYQERRAKK</sequence>
<keyword evidence="1" id="KW-0175">Coiled coil</keyword>
<dbReference type="Pfam" id="PF00092">
    <property type="entry name" value="VWA"/>
    <property type="match status" value="1"/>
</dbReference>
<feature type="compositionally biased region" description="Basic and acidic residues" evidence="2">
    <location>
        <begin position="461"/>
        <end position="477"/>
    </location>
</feature>
<dbReference type="InterPro" id="IPR051266">
    <property type="entry name" value="CLCR"/>
</dbReference>
<dbReference type="PANTHER" id="PTHR10579">
    <property type="entry name" value="CALCIUM-ACTIVATED CHLORIDE CHANNEL REGULATOR"/>
    <property type="match status" value="1"/>
</dbReference>
<dbReference type="EMBL" id="PDSK01000144">
    <property type="protein sequence ID" value="PIE31495.1"/>
    <property type="molecule type" value="Genomic_DNA"/>
</dbReference>
<reference evidence="5 6" key="1">
    <citation type="submission" date="2017-10" db="EMBL/GenBank/DDBJ databases">
        <title>Novel microbial diversity and functional potential in the marine mammal oral microbiome.</title>
        <authorList>
            <person name="Dudek N.K."/>
            <person name="Sun C.L."/>
            <person name="Burstein D."/>
            <person name="Kantor R.S."/>
            <person name="Aliaga Goltsman D.S."/>
            <person name="Bik E.M."/>
            <person name="Thomas B.C."/>
            <person name="Banfield J.F."/>
            <person name="Relman D.A."/>
        </authorList>
    </citation>
    <scope>NUCLEOTIDE SEQUENCE [LARGE SCALE GENOMIC DNA]</scope>
    <source>
        <strain evidence="5">DOLJORAL78_47_16</strain>
    </source>
</reference>
<feature type="transmembrane region" description="Helical" evidence="3">
    <location>
        <begin position="9"/>
        <end position="28"/>
    </location>
</feature>
<dbReference type="PANTHER" id="PTHR10579:SF43">
    <property type="entry name" value="ZINC FINGER (C3HC4-TYPE RING FINGER) FAMILY PROTEIN"/>
    <property type="match status" value="1"/>
</dbReference>
<accession>A0A2G6K777</accession>
<keyword evidence="3" id="KW-1133">Transmembrane helix</keyword>
<evidence type="ECO:0000259" key="4">
    <source>
        <dbReference type="PROSITE" id="PS50234"/>
    </source>
</evidence>
<dbReference type="InterPro" id="IPR036465">
    <property type="entry name" value="vWFA_dom_sf"/>
</dbReference>
<dbReference type="AlphaFoldDB" id="A0A2G6K777"/>
<evidence type="ECO:0000256" key="3">
    <source>
        <dbReference type="SAM" id="Phobius"/>
    </source>
</evidence>
<evidence type="ECO:0000313" key="6">
    <source>
        <dbReference type="Proteomes" id="UP000230821"/>
    </source>
</evidence>
<evidence type="ECO:0000256" key="2">
    <source>
        <dbReference type="SAM" id="MobiDB-lite"/>
    </source>
</evidence>
<gene>
    <name evidence="5" type="ORF">CSA56_18120</name>
</gene>
<keyword evidence="3" id="KW-0812">Transmembrane</keyword>
<feature type="domain" description="VWFA" evidence="4">
    <location>
        <begin position="92"/>
        <end position="266"/>
    </location>
</feature>
<feature type="region of interest" description="Disordered" evidence="2">
    <location>
        <begin position="447"/>
        <end position="477"/>
    </location>
</feature>
<protein>
    <recommendedName>
        <fullName evidence="4">VWFA domain-containing protein</fullName>
    </recommendedName>
</protein>
<dbReference type="InterPro" id="IPR002035">
    <property type="entry name" value="VWF_A"/>
</dbReference>
<dbReference type="SMART" id="SM00327">
    <property type="entry name" value="VWA"/>
    <property type="match status" value="1"/>
</dbReference>
<name>A0A2G6K777_9BACT</name>
<evidence type="ECO:0000256" key="1">
    <source>
        <dbReference type="SAM" id="Coils"/>
    </source>
</evidence>
<evidence type="ECO:0000313" key="5">
    <source>
        <dbReference type="EMBL" id="PIE31495.1"/>
    </source>
</evidence>